<dbReference type="EMBL" id="JBBIAA010000010">
    <property type="protein sequence ID" value="MEJ5945663.1"/>
    <property type="molecule type" value="Genomic_DNA"/>
</dbReference>
<reference evidence="1 2" key="1">
    <citation type="journal article" date="2017" name="Int. J. Syst. Evol. Microbiol.">
        <title>Pseudokineococcus basanitobsidens sp. nov., isolated from volcanic rock.</title>
        <authorList>
            <person name="Lee D.W."/>
            <person name="Park M.Y."/>
            <person name="Kim J.J."/>
            <person name="Kim B.S."/>
        </authorList>
    </citation>
    <scope>NUCLEOTIDE SEQUENCE [LARGE SCALE GENOMIC DNA]</scope>
    <source>
        <strain evidence="1 2">DSM 103726</strain>
    </source>
</reference>
<keyword evidence="2" id="KW-1185">Reference proteome</keyword>
<protein>
    <submittedName>
        <fullName evidence="1">Peroxide stress protein YaaA</fullName>
    </submittedName>
</protein>
<evidence type="ECO:0000313" key="1">
    <source>
        <dbReference type="EMBL" id="MEJ5945663.1"/>
    </source>
</evidence>
<comment type="caution">
    <text evidence="1">The sequence shown here is derived from an EMBL/GenBank/DDBJ whole genome shotgun (WGS) entry which is preliminary data.</text>
</comment>
<dbReference type="Proteomes" id="UP001387100">
    <property type="component" value="Unassembled WGS sequence"/>
</dbReference>
<proteinExistence type="predicted"/>
<dbReference type="Pfam" id="PF03883">
    <property type="entry name" value="H2O2_YaaD"/>
    <property type="match status" value="1"/>
</dbReference>
<organism evidence="1 2">
    <name type="scientific">Pseudokineococcus basanitobsidens</name>
    <dbReference type="NCBI Taxonomy" id="1926649"/>
    <lineage>
        <taxon>Bacteria</taxon>
        <taxon>Bacillati</taxon>
        <taxon>Actinomycetota</taxon>
        <taxon>Actinomycetes</taxon>
        <taxon>Kineosporiales</taxon>
        <taxon>Kineosporiaceae</taxon>
        <taxon>Pseudokineococcus</taxon>
    </lineage>
</organism>
<evidence type="ECO:0000313" key="2">
    <source>
        <dbReference type="Proteomes" id="UP001387100"/>
    </source>
</evidence>
<name>A0ABU8RL27_9ACTN</name>
<dbReference type="PANTHER" id="PTHR30283">
    <property type="entry name" value="PEROXIDE STRESS RESPONSE PROTEIN YAAA"/>
    <property type="match status" value="1"/>
</dbReference>
<dbReference type="InterPro" id="IPR005583">
    <property type="entry name" value="YaaA"/>
</dbReference>
<gene>
    <name evidence="1" type="primary">yaaA</name>
    <name evidence="1" type="ORF">WDZ17_10205</name>
</gene>
<sequence length="274" mass="29194">MLVLLPPSQGKAGADEGEPVDLRGLSFPGLTATRRRVLAAAARLGRTRAGREALGAASDQLRPEAERTTRWRTEPAVAVADLYTGVLYDALDLPSLGDGARARADERLVVASAAWGALRPDDRVPPYRLAMDVPLPDLGRLAALWREPLRAALDPVTEGHLVVDCRSADYAAAWAPRGPTASRTVPVRVLRESEGRRSVVSHMAKHARGLVARALVLAPAEPTTPEELRDLLAATLPPLVREATAASVRGAGDVVVELGAPARDGRRVLDVVLR</sequence>
<dbReference type="RefSeq" id="WP_339575048.1">
    <property type="nucleotide sequence ID" value="NZ_JBBIAA010000010.1"/>
</dbReference>
<accession>A0ABU8RL27</accession>
<dbReference type="PANTHER" id="PTHR30283:SF4">
    <property type="entry name" value="PEROXIDE STRESS RESISTANCE PROTEIN YAAA"/>
    <property type="match status" value="1"/>
</dbReference>